<feature type="binding site" evidence="4">
    <location>
        <begin position="159"/>
        <end position="161"/>
    </location>
    <ligand>
        <name>FAD</name>
        <dbReference type="ChEBI" id="CHEBI:57692"/>
    </ligand>
</feature>
<dbReference type="SUPFAM" id="SSF47203">
    <property type="entry name" value="Acyl-CoA dehydrogenase C-terminal domain-like"/>
    <property type="match status" value="1"/>
</dbReference>
<organism evidence="7 8">
    <name type="scientific">Paraburkholderia acidicola</name>
    <dbReference type="NCBI Taxonomy" id="1912599"/>
    <lineage>
        <taxon>Bacteria</taxon>
        <taxon>Pseudomonadati</taxon>
        <taxon>Pseudomonadota</taxon>
        <taxon>Betaproteobacteria</taxon>
        <taxon>Burkholderiales</taxon>
        <taxon>Burkholderiaceae</taxon>
        <taxon>Paraburkholderia</taxon>
    </lineage>
</organism>
<dbReference type="PIRSF" id="PIRSF000331">
    <property type="entry name" value="HpaA_HpaB"/>
    <property type="match status" value="1"/>
</dbReference>
<dbReference type="InterPro" id="IPR004925">
    <property type="entry name" value="HpaB/PvcC/4-BUDH"/>
</dbReference>
<dbReference type="InterPro" id="IPR046373">
    <property type="entry name" value="Acyl-CoA_Oxase/DH_mid-dom_sf"/>
</dbReference>
<keyword evidence="1" id="KW-0285">Flavoprotein</keyword>
<dbReference type="InterPro" id="IPR024719">
    <property type="entry name" value="HpaB/PvcC/4-BUDH_C"/>
</dbReference>
<dbReference type="AlphaFoldDB" id="A0A2A4EW05"/>
<evidence type="ECO:0000256" key="1">
    <source>
        <dbReference type="ARBA" id="ARBA00022630"/>
    </source>
</evidence>
<dbReference type="GO" id="GO:0016627">
    <property type="term" value="F:oxidoreductase activity, acting on the CH-CH group of donors"/>
    <property type="evidence" value="ECO:0007669"/>
    <property type="project" value="InterPro"/>
</dbReference>
<dbReference type="PANTHER" id="PTHR36117">
    <property type="entry name" value="4-HYDROXYPHENYLACETATE 3-MONOOXYGENASE-RELATED"/>
    <property type="match status" value="1"/>
</dbReference>
<protein>
    <submittedName>
        <fullName evidence="7">Pyoverdin chromophore biosynthetic protein pvcC</fullName>
    </submittedName>
</protein>
<dbReference type="PANTHER" id="PTHR36117:SF3">
    <property type="entry name" value="4-HYDROXYPHENYLACETATE 3-MONOOXYGENASE-RELATED"/>
    <property type="match status" value="1"/>
</dbReference>
<accession>A0A2A4EW05</accession>
<dbReference type="InterPro" id="IPR024677">
    <property type="entry name" value="HpaB/PvcC"/>
</dbReference>
<evidence type="ECO:0000313" key="8">
    <source>
        <dbReference type="Proteomes" id="UP000218022"/>
    </source>
</evidence>
<evidence type="ECO:0000313" key="7">
    <source>
        <dbReference type="EMBL" id="PCE25341.1"/>
    </source>
</evidence>
<keyword evidence="3" id="KW-0560">Oxidoreductase</keyword>
<dbReference type="SUPFAM" id="SSF56645">
    <property type="entry name" value="Acyl-CoA dehydrogenase NM domain-like"/>
    <property type="match status" value="1"/>
</dbReference>
<dbReference type="Gene3D" id="1.10.3140.10">
    <property type="entry name" value="4-hydroxybutyryl-coa dehydratase, domain 1"/>
    <property type="match status" value="1"/>
</dbReference>
<keyword evidence="2 4" id="KW-0274">FAD</keyword>
<dbReference type="OrthoDB" id="7233724at2"/>
<dbReference type="Proteomes" id="UP000218022">
    <property type="component" value="Unassembled WGS sequence"/>
</dbReference>
<gene>
    <name evidence="7" type="ORF">BWP39_12510</name>
</gene>
<comment type="caution">
    <text evidence="7">The sequence shown here is derived from an EMBL/GenBank/DDBJ whole genome shotgun (WGS) entry which is preliminary data.</text>
</comment>
<evidence type="ECO:0000256" key="2">
    <source>
        <dbReference type="ARBA" id="ARBA00022827"/>
    </source>
</evidence>
<proteinExistence type="predicted"/>
<sequence length="524" mass="58803">MSKSVSAALKLEIAEKNDMFTADDYLASIDDGREVFIYGEKVRSVTTHPAFRNSAQSVARLYGALHAPESRDILTTIDPHGYRTHRYFTPARSSDDLLKARAAIAHWSRMSYGFMGRTPDYKAGFTATLLSDPDFYDPFRSNALRWYEKTARNVLFMNHVLANPPVGRAKTIDSMRDIYLHVEKERDDGIIVRGAKMVGTSAALSNATFVAQNSATQYTENREEDFALCFIMPMNAPNLKIVCRRSFEASALSPFDNPLSSRFDENDSVLIFDGVFVPWENLLIYRNVPKARSFYSASGFLNRYPLQSGTRLAVKLDFLCGVLIKLLESNGTYEFRGVRTKVAEVVGWRNAMWELTEAMCIAPETRRDGSVVPRLEAAATVRYFGAQVMSQIKPIFDTILGGSPIMQVASYADMQNPELRGLIDTYFQGTDSDAETRLKLVKLLWDAIGSEFGGRHELYEHNYAGNNEQVRIDMLNHSTSSGAIDQCKALVDQCLSDYGIDGWRNPVWQFDGLGEGKRESSLIA</sequence>
<evidence type="ECO:0000259" key="6">
    <source>
        <dbReference type="Pfam" id="PF11794"/>
    </source>
</evidence>
<dbReference type="Pfam" id="PF11794">
    <property type="entry name" value="HpaB_N"/>
    <property type="match status" value="1"/>
</dbReference>
<evidence type="ECO:0000256" key="4">
    <source>
        <dbReference type="PIRSR" id="PIRSR000331-2"/>
    </source>
</evidence>
<dbReference type="PIRSF" id="PIRSF500125">
    <property type="entry name" value="4_HPA_large"/>
    <property type="match status" value="1"/>
</dbReference>
<dbReference type="InterPro" id="IPR024674">
    <property type="entry name" value="HpaB/PvcC/4-BUDH_N"/>
</dbReference>
<dbReference type="Pfam" id="PF03241">
    <property type="entry name" value="HpaB"/>
    <property type="match status" value="1"/>
</dbReference>
<feature type="domain" description="HpaB/PvcC/4-BUDH C-terminal" evidence="5">
    <location>
        <begin position="291"/>
        <end position="491"/>
    </location>
</feature>
<name>A0A2A4EW05_9BURK</name>
<feature type="binding site" evidence="4">
    <location>
        <position position="200"/>
    </location>
    <ligand>
        <name>FAD</name>
        <dbReference type="ChEBI" id="CHEBI:57692"/>
    </ligand>
</feature>
<evidence type="ECO:0000259" key="5">
    <source>
        <dbReference type="Pfam" id="PF03241"/>
    </source>
</evidence>
<reference evidence="7 8" key="1">
    <citation type="submission" date="2017-01" db="EMBL/GenBank/DDBJ databases">
        <title>Whole-Genome Shotgun Sequencing of Two beta-Proteobacterial Species in Search of the Bulgecin Biosynthetic Cluster.</title>
        <authorList>
            <person name="Horsman M.E."/>
            <person name="Marous D.R."/>
            <person name="Li R."/>
            <person name="Oliver R.A."/>
            <person name="Byun B."/>
            <person name="Emrich S.J."/>
            <person name="Boggess B."/>
            <person name="Townsend C.A."/>
            <person name="Mobashery S."/>
        </authorList>
    </citation>
    <scope>NUCLEOTIDE SEQUENCE [LARGE SCALE GENOMIC DNA]</scope>
    <source>
        <strain evidence="7 8">ATCC 31363</strain>
    </source>
</reference>
<feature type="domain" description="HpaB/PvcC/4-BUDH N-terminal" evidence="6">
    <location>
        <begin position="21"/>
        <end position="283"/>
    </location>
</feature>
<evidence type="ECO:0000256" key="3">
    <source>
        <dbReference type="ARBA" id="ARBA00023002"/>
    </source>
</evidence>
<dbReference type="InterPro" id="IPR036250">
    <property type="entry name" value="AcylCo_DH-like_C"/>
</dbReference>
<dbReference type="InterPro" id="IPR009100">
    <property type="entry name" value="AcylCoA_DH/oxidase_NM_dom_sf"/>
</dbReference>
<dbReference type="Gene3D" id="1.20.140.10">
    <property type="entry name" value="Butyryl-CoA Dehydrogenase, subunit A, domain 3"/>
    <property type="match status" value="1"/>
</dbReference>
<dbReference type="Gene3D" id="2.40.110.10">
    <property type="entry name" value="Butyryl-CoA Dehydrogenase, subunit A, domain 2"/>
    <property type="match status" value="1"/>
</dbReference>
<dbReference type="EMBL" id="MTZV01000004">
    <property type="protein sequence ID" value="PCE25341.1"/>
    <property type="molecule type" value="Genomic_DNA"/>
</dbReference>
<dbReference type="RefSeq" id="WP_096720567.1">
    <property type="nucleotide sequence ID" value="NZ_MTZV01000004.1"/>
</dbReference>